<evidence type="ECO:0000313" key="2">
    <source>
        <dbReference type="EMBL" id="EOQ87146.1"/>
    </source>
</evidence>
<evidence type="ECO:0000313" key="3">
    <source>
        <dbReference type="Proteomes" id="UP000013996"/>
    </source>
</evidence>
<feature type="domain" description="Cryptochrome/DNA photolyase FAD-binding" evidence="1">
    <location>
        <begin position="307"/>
        <end position="417"/>
    </location>
</feature>
<dbReference type="InterPro" id="IPR014729">
    <property type="entry name" value="Rossmann-like_a/b/a_fold"/>
</dbReference>
<dbReference type="PANTHER" id="PTHR38657:SF1">
    <property type="entry name" value="SLR1343 PROTEIN"/>
    <property type="match status" value="1"/>
</dbReference>
<dbReference type="Pfam" id="PF04244">
    <property type="entry name" value="DPRP"/>
    <property type="match status" value="1"/>
</dbReference>
<dbReference type="AlphaFoldDB" id="A0A5E8HAW0"/>
<dbReference type="Gene3D" id="1.25.40.80">
    <property type="match status" value="1"/>
</dbReference>
<protein>
    <recommendedName>
        <fullName evidence="1">Cryptochrome/DNA photolyase FAD-binding domain-containing protein</fullName>
    </recommendedName>
</protein>
<dbReference type="SUPFAM" id="SSF48173">
    <property type="entry name" value="Cryptochrome/photolyase FAD-binding domain"/>
    <property type="match status" value="1"/>
</dbReference>
<dbReference type="EMBL" id="AOGX02000044">
    <property type="protein sequence ID" value="EOQ87146.1"/>
    <property type="molecule type" value="Genomic_DNA"/>
</dbReference>
<dbReference type="Gene3D" id="1.10.10.1710">
    <property type="entry name" value="Deoxyribodipyrimidine photolyase-related"/>
    <property type="match status" value="1"/>
</dbReference>
<proteinExistence type="predicted"/>
<dbReference type="RefSeq" id="WP_015679119.1">
    <property type="nucleotide sequence ID" value="NZ_AOGX02000044.1"/>
</dbReference>
<gene>
    <name evidence="2" type="ORF">LEP1GSC202_2604</name>
</gene>
<accession>A0A5E8HAW0</accession>
<dbReference type="STRING" id="1249483.LEP1GSC202_2604"/>
<dbReference type="OrthoDB" id="5288100at2"/>
<dbReference type="InterPro" id="IPR007357">
    <property type="entry name" value="PhrB-like"/>
</dbReference>
<reference evidence="2 3" key="1">
    <citation type="submission" date="2013-04" db="EMBL/GenBank/DDBJ databases">
        <authorList>
            <person name="Harkins D.M."/>
            <person name="Durkin A.S."/>
            <person name="Brinkac L.M."/>
            <person name="Haft D.H."/>
            <person name="Selengut J.D."/>
            <person name="Sanka R."/>
            <person name="DePew J."/>
            <person name="Purushe J."/>
            <person name="Hartskeerl R.A."/>
            <person name="Ahmed A."/>
            <person name="van der Linden H."/>
            <person name="Goris M.G.A."/>
            <person name="Vinetz J.M."/>
            <person name="Sutton G.G."/>
            <person name="Nierman W.C."/>
            <person name="Fouts D.E."/>
        </authorList>
    </citation>
    <scope>NUCLEOTIDE SEQUENCE [LARGE SCALE GENOMIC DNA]</scope>
    <source>
        <strain evidence="2 3">Sao Paulo</strain>
    </source>
</reference>
<evidence type="ECO:0000259" key="1">
    <source>
        <dbReference type="Pfam" id="PF03441"/>
    </source>
</evidence>
<dbReference type="Gene3D" id="3.40.50.620">
    <property type="entry name" value="HUPs"/>
    <property type="match status" value="1"/>
</dbReference>
<name>A0A5E8HAW0_9LEPT</name>
<organism evidence="2 3">
    <name type="scientific">Leptospira yanagawae serovar Saopaulo str. Sao Paulo = ATCC 700523</name>
    <dbReference type="NCBI Taxonomy" id="1249483"/>
    <lineage>
        <taxon>Bacteria</taxon>
        <taxon>Pseudomonadati</taxon>
        <taxon>Spirochaetota</taxon>
        <taxon>Spirochaetia</taxon>
        <taxon>Leptospirales</taxon>
        <taxon>Leptospiraceae</taxon>
        <taxon>Leptospira</taxon>
    </lineage>
</organism>
<dbReference type="InterPro" id="IPR036134">
    <property type="entry name" value="Crypto/Photolyase_FAD-like_sf"/>
</dbReference>
<dbReference type="InterPro" id="IPR005101">
    <property type="entry name" value="Cryptochr/Photolyase_FAD-bd"/>
</dbReference>
<dbReference type="Pfam" id="PF03441">
    <property type="entry name" value="FAD_binding_7"/>
    <property type="match status" value="1"/>
</dbReference>
<dbReference type="PANTHER" id="PTHR38657">
    <property type="entry name" value="SLR1343 PROTEIN"/>
    <property type="match status" value="1"/>
</dbReference>
<sequence>MKKALLILGNQLFDLSKKITKEKRSEYIVFMREEKELCTYFQFHKQKILFFFLAMRAYANELETFGFTVHYEKFGDHSETYETKFLRFLSANSISEVHFFEIEDHFFELRMKDLLDKNKYQWIEHKSPMFLTKRSEFKFYLKSVRKPFMKTFYESQRKKQNILIDVDGQPTGGKWSFDSENRKKLPKSYKAPEIPKIKFSKEELEVFSLVESQFPNHPGNTKLFWLPTTRNGAKQWLNHFVRERLDQFGPYEDAFSLEYPFLQHSVLTPFLNTGLLTPEEVIDTTIHFANKNNIPIASLEGFLRQIIGWREFIRGIYQNFDEEQTNKNYFSHTRHITKHWYNGTTGIPPLDHVIHKCQRYGYAHHIERLMVVGSLMLLLEISPKEAYRWFMEMFIDSSDWVMGPNVYGMAIYSDGGIFATKPYFCGSNYYQKMGNFPKGEWEQAVDGLYWSFIEKHKELFSKNPRTSVLVGNLNRMQTERKETLYQIAKVWKEKLTTTAPIP</sequence>
<dbReference type="Proteomes" id="UP000013996">
    <property type="component" value="Unassembled WGS sequence"/>
</dbReference>
<comment type="caution">
    <text evidence="2">The sequence shown here is derived from an EMBL/GenBank/DDBJ whole genome shotgun (WGS) entry which is preliminary data.</text>
</comment>
<dbReference type="Gene3D" id="1.10.579.10">
    <property type="entry name" value="DNA Cyclobutane Dipyrimidine Photolyase, subunit A, domain 3"/>
    <property type="match status" value="1"/>
</dbReference>
<dbReference type="InterPro" id="IPR052551">
    <property type="entry name" value="UV-DNA_repair_photolyase"/>
</dbReference>